<dbReference type="EMBL" id="RSCL01000001">
    <property type="protein sequence ID" value="RUT09507.1"/>
    <property type="molecule type" value="Genomic_DNA"/>
</dbReference>
<evidence type="ECO:0000313" key="3">
    <source>
        <dbReference type="Proteomes" id="UP000271624"/>
    </source>
</evidence>
<dbReference type="OrthoDB" id="574082at2"/>
<dbReference type="Gene3D" id="3.40.1350.10">
    <property type="match status" value="1"/>
</dbReference>
<sequence length="521" mass="58955">MQPKSLKSTLATFSVTFGFGAVAAFLSPSFKTGAAVFSSAIASAGMAVLNIREDKQNERLLREVKRLATAYANLELKVENLERFYQLQSSNQLVVNPVNSILTSYTPPIIAATGADKLIAELNRLKVNLRLPYKQLEKDDLFDTAIFMGDSYPALALVYRKMKASISGDMQGGFSYKLSGSEDNDEICLRFRAILESKGLWTSKYIKSEKRIRFQPHSGDTKVRSFFEGGWLEKFVVYKICSLLSLHGINFEYLINPHVSYSFEESKYYELDALFLVDNQLILFEVKTGDKSNVYLNQINEHSKRRRLNLSKNRAFLVTLSLTDSETEDWNRNNNNITVVNLNNLTNCFANSLGLVTTEESKIQASIFSTEELYTFLNHKKLRPSPEHRLNVITELVSTIKSLEEPLTFNEIRNKIAEKLQISKALTEEILRAIRRSSCFVNAEGGSISQFTQLSEPIKGLLFEDISVLDSKCIETYASTVVAEYPNYFNSLQNIKIFEETVGAEAPDIETINQLKLRNIN</sequence>
<feature type="coiled-coil region" evidence="1">
    <location>
        <begin position="57"/>
        <end position="84"/>
    </location>
</feature>
<dbReference type="SUPFAM" id="SSF52980">
    <property type="entry name" value="Restriction endonuclease-like"/>
    <property type="match status" value="1"/>
</dbReference>
<dbReference type="AlphaFoldDB" id="A0A3S1DG70"/>
<gene>
    <name evidence="2" type="ORF">DSM106972_000010</name>
</gene>
<accession>A0A3S1DG70</accession>
<reference evidence="2" key="1">
    <citation type="submission" date="2018-12" db="EMBL/GenBank/DDBJ databases">
        <authorList>
            <person name="Will S."/>
            <person name="Neumann-Schaal M."/>
            <person name="Henke P."/>
        </authorList>
    </citation>
    <scope>NUCLEOTIDE SEQUENCE</scope>
    <source>
        <strain evidence="2">PCC 7102</strain>
    </source>
</reference>
<dbReference type="Proteomes" id="UP000271624">
    <property type="component" value="Unassembled WGS sequence"/>
</dbReference>
<organism evidence="2 3">
    <name type="scientific">Dulcicalothrix desertica PCC 7102</name>
    <dbReference type="NCBI Taxonomy" id="232991"/>
    <lineage>
        <taxon>Bacteria</taxon>
        <taxon>Bacillati</taxon>
        <taxon>Cyanobacteriota</taxon>
        <taxon>Cyanophyceae</taxon>
        <taxon>Nostocales</taxon>
        <taxon>Calotrichaceae</taxon>
        <taxon>Dulcicalothrix</taxon>
    </lineage>
</organism>
<dbReference type="InterPro" id="IPR011335">
    <property type="entry name" value="Restrct_endonuc-II-like"/>
</dbReference>
<evidence type="ECO:0000256" key="1">
    <source>
        <dbReference type="SAM" id="Coils"/>
    </source>
</evidence>
<dbReference type="RefSeq" id="WP_127077672.1">
    <property type="nucleotide sequence ID" value="NZ_RSCL01000001.1"/>
</dbReference>
<dbReference type="InterPro" id="IPR011856">
    <property type="entry name" value="tRNA_endonuc-like_dom_sf"/>
</dbReference>
<evidence type="ECO:0000313" key="2">
    <source>
        <dbReference type="EMBL" id="RUT09507.1"/>
    </source>
</evidence>
<evidence type="ECO:0008006" key="4">
    <source>
        <dbReference type="Google" id="ProtNLM"/>
    </source>
</evidence>
<keyword evidence="3" id="KW-1185">Reference proteome</keyword>
<reference evidence="2" key="2">
    <citation type="journal article" date="2019" name="Genome Biol. Evol.">
        <title>Day and night: Metabolic profiles and evolutionary relationships of six axenic non-marine cyanobacteria.</title>
        <authorList>
            <person name="Will S.E."/>
            <person name="Henke P."/>
            <person name="Boedeker C."/>
            <person name="Huang S."/>
            <person name="Brinkmann H."/>
            <person name="Rohde M."/>
            <person name="Jarek M."/>
            <person name="Friedl T."/>
            <person name="Seufert S."/>
            <person name="Schumacher M."/>
            <person name="Overmann J."/>
            <person name="Neumann-Schaal M."/>
            <person name="Petersen J."/>
        </authorList>
    </citation>
    <scope>NUCLEOTIDE SEQUENCE [LARGE SCALE GENOMIC DNA]</scope>
    <source>
        <strain evidence="2">PCC 7102</strain>
    </source>
</reference>
<proteinExistence type="predicted"/>
<name>A0A3S1DG70_9CYAN</name>
<comment type="caution">
    <text evidence="2">The sequence shown here is derived from an EMBL/GenBank/DDBJ whole genome shotgun (WGS) entry which is preliminary data.</text>
</comment>
<dbReference type="GO" id="GO:0003676">
    <property type="term" value="F:nucleic acid binding"/>
    <property type="evidence" value="ECO:0007669"/>
    <property type="project" value="InterPro"/>
</dbReference>
<protein>
    <recommendedName>
        <fullName evidence="4">NERD domain-containing protein</fullName>
    </recommendedName>
</protein>
<keyword evidence="1" id="KW-0175">Coiled coil</keyword>